<dbReference type="STRING" id="630515.SAMN04489812_0180"/>
<dbReference type="InterPro" id="IPR013595">
    <property type="entry name" value="Pept_S33_TAP-like_C"/>
</dbReference>
<evidence type="ECO:0000256" key="3">
    <source>
        <dbReference type="ARBA" id="ARBA00022801"/>
    </source>
</evidence>
<dbReference type="EMBL" id="LT629772">
    <property type="protein sequence ID" value="SDR87492.1"/>
    <property type="molecule type" value="Genomic_DNA"/>
</dbReference>
<keyword evidence="2 5" id="KW-0732">Signal</keyword>
<organism evidence="7 8">
    <name type="scientific">Microlunatus soli</name>
    <dbReference type="NCBI Taxonomy" id="630515"/>
    <lineage>
        <taxon>Bacteria</taxon>
        <taxon>Bacillati</taxon>
        <taxon>Actinomycetota</taxon>
        <taxon>Actinomycetes</taxon>
        <taxon>Propionibacteriales</taxon>
        <taxon>Propionibacteriaceae</taxon>
        <taxon>Microlunatus</taxon>
    </lineage>
</organism>
<evidence type="ECO:0000256" key="5">
    <source>
        <dbReference type="SAM" id="SignalP"/>
    </source>
</evidence>
<dbReference type="PANTHER" id="PTHR43248:SF29">
    <property type="entry name" value="TRIPEPTIDYL AMINOPEPTIDASE"/>
    <property type="match status" value="1"/>
</dbReference>
<comment type="similarity">
    <text evidence="1">Belongs to the peptidase S33 family.</text>
</comment>
<keyword evidence="8" id="KW-1185">Reference proteome</keyword>
<evidence type="ECO:0000259" key="6">
    <source>
        <dbReference type="Pfam" id="PF08386"/>
    </source>
</evidence>
<evidence type="ECO:0000256" key="1">
    <source>
        <dbReference type="ARBA" id="ARBA00010088"/>
    </source>
</evidence>
<proteinExistence type="inferred from homology"/>
<dbReference type="SUPFAM" id="SSF53474">
    <property type="entry name" value="alpha/beta-Hydrolases"/>
    <property type="match status" value="1"/>
</dbReference>
<dbReference type="Gene3D" id="3.40.50.1820">
    <property type="entry name" value="alpha/beta hydrolase"/>
    <property type="match status" value="1"/>
</dbReference>
<name>A0A1H1MLI0_9ACTN</name>
<sequence>MDRTNRGRIVRGLAMTLAAAVGGSLTIAPAIADDVTAEAPTVSWGACPKDVADEAVGMQCAEVPVPLDYDQPDGTKITVMISRVASAKPADRLGVLMLNPGGPGLALSQPADMINLGLPTSVTDSYDLIGMDPRGIGHSTPVHCGFTAEEDYRGNVAPWAKDAAAVARQAKAAKAVAERCAANDKDSILPHLSTANIARDMDHIRGLLGEKKISYYGASYGTALGSTYASMFPERTDRVVIDSNLGATTSNRASIRRFGLGMEDRFGDFATYLAERHDSYGLGRTPGQVRKNYLAMGEKLDQQPIAGVDGALFRFTTFASLYGDSSFLPQARLWQSLVDGDESAVRRNLDHDQLAGAPGVPPVSDPTSRAAEPSPYDNIWSAYLGITCNDSPFPRDVRTYQRDVAQDRKRYPLFGAASANITPCAYWPEPAEKPATITDDGPANILILQNLRDPATPHRGGELARAKFGDRARLVSIDQGGHGAYVYNDNACGLDVTTSYLVDGTFPDDDVFCPATKGSGLKLDAAGKQRRADTLKRLDR</sequence>
<evidence type="ECO:0000256" key="4">
    <source>
        <dbReference type="SAM" id="MobiDB-lite"/>
    </source>
</evidence>
<accession>A0A1H1MLI0</accession>
<evidence type="ECO:0000313" key="8">
    <source>
        <dbReference type="Proteomes" id="UP000199103"/>
    </source>
</evidence>
<evidence type="ECO:0000313" key="7">
    <source>
        <dbReference type="EMBL" id="SDR87492.1"/>
    </source>
</evidence>
<protein>
    <submittedName>
        <fullName evidence="7">Alpha/beta hydrolase fold</fullName>
    </submittedName>
</protein>
<dbReference type="PANTHER" id="PTHR43248">
    <property type="entry name" value="2-SUCCINYL-6-HYDROXY-2,4-CYCLOHEXADIENE-1-CARBOXYLATE SYNTHASE"/>
    <property type="match status" value="1"/>
</dbReference>
<feature type="region of interest" description="Disordered" evidence="4">
    <location>
        <begin position="351"/>
        <end position="374"/>
    </location>
</feature>
<dbReference type="InterPro" id="IPR051601">
    <property type="entry name" value="Serine_prot/Carboxylest_S33"/>
</dbReference>
<reference evidence="7 8" key="1">
    <citation type="submission" date="2016-10" db="EMBL/GenBank/DDBJ databases">
        <authorList>
            <person name="de Groot N.N."/>
        </authorList>
    </citation>
    <scope>NUCLEOTIDE SEQUENCE [LARGE SCALE GENOMIC DNA]</scope>
    <source>
        <strain evidence="7 8">DSM 21800</strain>
    </source>
</reference>
<feature type="domain" description="Peptidase S33 tripeptidyl aminopeptidase-like C-terminal" evidence="6">
    <location>
        <begin position="412"/>
        <end position="513"/>
    </location>
</feature>
<dbReference type="GO" id="GO:0016787">
    <property type="term" value="F:hydrolase activity"/>
    <property type="evidence" value="ECO:0007669"/>
    <property type="project" value="UniProtKB-KW"/>
</dbReference>
<evidence type="ECO:0000256" key="2">
    <source>
        <dbReference type="ARBA" id="ARBA00022729"/>
    </source>
</evidence>
<dbReference type="OrthoDB" id="3930934at2"/>
<feature type="chain" id="PRO_5009254535" evidence="5">
    <location>
        <begin position="33"/>
        <end position="540"/>
    </location>
</feature>
<gene>
    <name evidence="7" type="ORF">SAMN04489812_0180</name>
</gene>
<feature type="signal peptide" evidence="5">
    <location>
        <begin position="1"/>
        <end position="32"/>
    </location>
</feature>
<dbReference type="Proteomes" id="UP000199103">
    <property type="component" value="Chromosome I"/>
</dbReference>
<dbReference type="InterPro" id="IPR029058">
    <property type="entry name" value="AB_hydrolase_fold"/>
</dbReference>
<dbReference type="AlphaFoldDB" id="A0A1H1MLI0"/>
<dbReference type="Pfam" id="PF08386">
    <property type="entry name" value="Abhydrolase_4"/>
    <property type="match status" value="1"/>
</dbReference>
<dbReference type="RefSeq" id="WP_091518406.1">
    <property type="nucleotide sequence ID" value="NZ_LT629772.1"/>
</dbReference>
<keyword evidence="3 7" id="KW-0378">Hydrolase</keyword>